<dbReference type="EMBL" id="JBCLYO010000024">
    <property type="protein sequence ID" value="KAL0078637.1"/>
    <property type="molecule type" value="Genomic_DNA"/>
</dbReference>
<keyword evidence="1" id="KW-0472">Membrane</keyword>
<evidence type="ECO:0000256" key="1">
    <source>
        <dbReference type="SAM" id="Phobius"/>
    </source>
</evidence>
<proteinExistence type="predicted"/>
<feature type="transmembrane region" description="Helical" evidence="1">
    <location>
        <begin position="44"/>
        <end position="75"/>
    </location>
</feature>
<accession>A0ABR3APD5</accession>
<dbReference type="Proteomes" id="UP001448207">
    <property type="component" value="Unassembled WGS sequence"/>
</dbReference>
<keyword evidence="1" id="KW-1133">Transmembrane helix</keyword>
<reference evidence="2 3" key="1">
    <citation type="submission" date="2024-04" db="EMBL/GenBank/DDBJ databases">
        <title>Symmetric and asymmetric DNA N6-adenine methylation regulates different biological responses in Mucorales.</title>
        <authorList>
            <consortium name="Lawrence Berkeley National Laboratory"/>
            <person name="Lax C."/>
            <person name="Mondo S.J."/>
            <person name="Osorio-Concepcion M."/>
            <person name="Muszewska A."/>
            <person name="Corrochano-Luque M."/>
            <person name="Gutierrez G."/>
            <person name="Riley R."/>
            <person name="Lipzen A."/>
            <person name="Guo J."/>
            <person name="Hundley H."/>
            <person name="Amirebrahimi M."/>
            <person name="Ng V."/>
            <person name="Lorenzo-Gutierrez D."/>
            <person name="Binder U."/>
            <person name="Yang J."/>
            <person name="Song Y."/>
            <person name="Canovas D."/>
            <person name="Navarro E."/>
            <person name="Freitag M."/>
            <person name="Gabaldon T."/>
            <person name="Grigoriev I.V."/>
            <person name="Corrochano L.M."/>
            <person name="Nicolas F.E."/>
            <person name="Garre V."/>
        </authorList>
    </citation>
    <scope>NUCLEOTIDE SEQUENCE [LARGE SCALE GENOMIC DNA]</scope>
    <source>
        <strain evidence="2 3">L51</strain>
    </source>
</reference>
<evidence type="ECO:0000313" key="3">
    <source>
        <dbReference type="Proteomes" id="UP001448207"/>
    </source>
</evidence>
<protein>
    <submittedName>
        <fullName evidence="2">Uncharacterized protein</fullName>
    </submittedName>
</protein>
<organism evidence="2 3">
    <name type="scientific">Phycomyces blakesleeanus</name>
    <dbReference type="NCBI Taxonomy" id="4837"/>
    <lineage>
        <taxon>Eukaryota</taxon>
        <taxon>Fungi</taxon>
        <taxon>Fungi incertae sedis</taxon>
        <taxon>Mucoromycota</taxon>
        <taxon>Mucoromycotina</taxon>
        <taxon>Mucoromycetes</taxon>
        <taxon>Mucorales</taxon>
        <taxon>Phycomycetaceae</taxon>
        <taxon>Phycomyces</taxon>
    </lineage>
</organism>
<name>A0ABR3APD5_PHYBL</name>
<sequence length="114" mass="13018">MHKSIFMKLVKDQHRPGSIILLVLLHVLPALVLVILRLHHGLTFLIHTILFCFFCNTFGLSFHFVACILTIHIGISSPVTQVIQWPFLMLIGKYKTYPVHGCTITISTFFVFVL</sequence>
<keyword evidence="3" id="KW-1185">Reference proteome</keyword>
<feature type="transmembrane region" description="Helical" evidence="1">
    <location>
        <begin position="20"/>
        <end position="38"/>
    </location>
</feature>
<gene>
    <name evidence="2" type="ORF">J3Q64DRAFT_1765488</name>
</gene>
<evidence type="ECO:0000313" key="2">
    <source>
        <dbReference type="EMBL" id="KAL0078637.1"/>
    </source>
</evidence>
<keyword evidence="1" id="KW-0812">Transmembrane</keyword>
<comment type="caution">
    <text evidence="2">The sequence shown here is derived from an EMBL/GenBank/DDBJ whole genome shotgun (WGS) entry which is preliminary data.</text>
</comment>